<accession>A0A398DZW4</accession>
<keyword evidence="1" id="KW-0812">Transmembrane</keyword>
<evidence type="ECO:0000256" key="1">
    <source>
        <dbReference type="SAM" id="Phobius"/>
    </source>
</evidence>
<dbReference type="Proteomes" id="UP000266113">
    <property type="component" value="Unassembled WGS sequence"/>
</dbReference>
<evidence type="ECO:0000313" key="3">
    <source>
        <dbReference type="Proteomes" id="UP000266113"/>
    </source>
</evidence>
<sequence>MPDTEKADWIQYVRNLNDRRLNRRTSSGFQAWTVLAFTALCFSRVLQLVPRLVVDLQFRSDLLVVTSLELYAGVIVLFSLLTGPVSAAYRALHESKHIHSVAPLSAAQDHVRGWGLSMVLLICVCLWFVTGMNTEPQWTPSVFYWAFWAALYYCVTWTIRSYRRATLGEQSINLWGFLEGGLWKWLCCVIMVATTIAWVLAYRSSNVLALETGGVNLLTAGFAFIGVLLGLVILTLVLADSLRDSWLEEFETAVLLEDMSAKTIRDGLVRGYLGQDLTAALEHMSRSANDASAHCLSAVEAATKGYVYTAMLDPASADFSSQLDSNFKFMGLLTGILTTAVRPAQDEVGKICGTMQDFLDTAGDVSARAVLPGFKVVLHTTTEASRQLGDLLQTTLNGMFSDFLATAAKAHREDEARQVVEQLRGK</sequence>
<keyword evidence="1" id="KW-0472">Membrane</keyword>
<feature type="transmembrane region" description="Helical" evidence="1">
    <location>
        <begin position="214"/>
        <end position="239"/>
    </location>
</feature>
<keyword evidence="1" id="KW-1133">Transmembrane helix</keyword>
<dbReference type="RefSeq" id="WP_119084849.1">
    <property type="nucleotide sequence ID" value="NZ_QXIY01000001.1"/>
</dbReference>
<comment type="caution">
    <text evidence="2">The sequence shown here is derived from an EMBL/GenBank/DDBJ whole genome shotgun (WGS) entry which is preliminary data.</text>
</comment>
<feature type="transmembrane region" description="Helical" evidence="1">
    <location>
        <begin position="70"/>
        <end position="92"/>
    </location>
</feature>
<reference evidence="2 3" key="1">
    <citation type="submission" date="2018-09" db="EMBL/GenBank/DDBJ databases">
        <title>Discovery and Ecogenomic Context for Candidatus Cryosericales, a Global Caldiserica Order Active in Thawing Permafrost.</title>
        <authorList>
            <person name="Martinez M.A."/>
            <person name="Woodcroft B.J."/>
            <person name="Ignacio Espinoza J.C."/>
            <person name="Zayed A."/>
            <person name="Singleton C.M."/>
            <person name="Boyd J."/>
            <person name="Li Y.-F."/>
            <person name="Purvine S."/>
            <person name="Maughan H."/>
            <person name="Hodgkins S.B."/>
            <person name="Anderson D."/>
            <person name="Sederholm M."/>
            <person name="Temperton B."/>
            <person name="Saleska S.R."/>
            <person name="Tyson G.W."/>
            <person name="Rich V.I."/>
        </authorList>
    </citation>
    <scope>NUCLEOTIDE SEQUENCE [LARGE SCALE GENOMIC DNA]</scope>
    <source>
        <strain evidence="2 3">SMC1</strain>
    </source>
</reference>
<dbReference type="AlphaFoldDB" id="A0A398DZW4"/>
<dbReference type="EMBL" id="QXIY01000001">
    <property type="protein sequence ID" value="RIE17688.1"/>
    <property type="molecule type" value="Genomic_DNA"/>
</dbReference>
<gene>
    <name evidence="2" type="ORF">SMC1_00450</name>
</gene>
<proteinExistence type="predicted"/>
<keyword evidence="3" id="KW-1185">Reference proteome</keyword>
<evidence type="ECO:0000313" key="2">
    <source>
        <dbReference type="EMBL" id="RIE17688.1"/>
    </source>
</evidence>
<organism evidence="2 3">
    <name type="scientific">Candidatus Cryosericum septentrionale</name>
    <dbReference type="NCBI Taxonomy" id="2290913"/>
    <lineage>
        <taxon>Bacteria</taxon>
        <taxon>Pseudomonadati</taxon>
        <taxon>Caldisericota/Cryosericota group</taxon>
        <taxon>Candidatus Cryosericota</taxon>
        <taxon>Candidatus Cryosericia</taxon>
        <taxon>Candidatus Cryosericales</taxon>
        <taxon>Candidatus Cryosericaceae</taxon>
        <taxon>Candidatus Cryosericum</taxon>
    </lineage>
</organism>
<feature type="transmembrane region" description="Helical" evidence="1">
    <location>
        <begin position="29"/>
        <end position="50"/>
    </location>
</feature>
<feature type="transmembrane region" description="Helical" evidence="1">
    <location>
        <begin position="113"/>
        <end position="130"/>
    </location>
</feature>
<feature type="transmembrane region" description="Helical" evidence="1">
    <location>
        <begin position="142"/>
        <end position="162"/>
    </location>
</feature>
<feature type="transmembrane region" description="Helical" evidence="1">
    <location>
        <begin position="182"/>
        <end position="202"/>
    </location>
</feature>
<protein>
    <submittedName>
        <fullName evidence="2">Uncharacterized protein</fullName>
    </submittedName>
</protein>
<name>A0A398DZW4_9BACT</name>